<accession>D2QXL1</accession>
<keyword evidence="1" id="KW-0812">Transmembrane</keyword>
<gene>
    <name evidence="2" type="ordered locus">Psta_1521</name>
</gene>
<dbReference type="Proteomes" id="UP000001887">
    <property type="component" value="Chromosome"/>
</dbReference>
<evidence type="ECO:0000313" key="2">
    <source>
        <dbReference type="EMBL" id="ADB16196.1"/>
    </source>
</evidence>
<sequence length="131" mass="14583">MPHPDPKLTPPSSDRARPLAQFSLQGLLVVTAMVAVLLGVYRGMGIEAMMHYLLLLFVVGPWFSHLAGECLPIRSGGLRKSASHLFLLVLFIATLRMAEYLYEGPVALYLGLAALVLWTPQYFLFFLHIAR</sequence>
<dbReference type="KEGG" id="psl:Psta_1521"/>
<feature type="transmembrane region" description="Helical" evidence="1">
    <location>
        <begin position="53"/>
        <end position="73"/>
    </location>
</feature>
<proteinExistence type="predicted"/>
<evidence type="ECO:0000313" key="3">
    <source>
        <dbReference type="Proteomes" id="UP000001887"/>
    </source>
</evidence>
<feature type="transmembrane region" description="Helical" evidence="1">
    <location>
        <begin position="108"/>
        <end position="130"/>
    </location>
</feature>
<organism evidence="2 3">
    <name type="scientific">Pirellula staleyi (strain ATCC 27377 / DSM 6068 / ICPB 4128)</name>
    <name type="common">Pirella staleyi</name>
    <dbReference type="NCBI Taxonomy" id="530564"/>
    <lineage>
        <taxon>Bacteria</taxon>
        <taxon>Pseudomonadati</taxon>
        <taxon>Planctomycetota</taxon>
        <taxon>Planctomycetia</taxon>
        <taxon>Pirellulales</taxon>
        <taxon>Pirellulaceae</taxon>
        <taxon>Pirellula</taxon>
    </lineage>
</organism>
<dbReference type="OrthoDB" id="9962477at2"/>
<feature type="transmembrane region" description="Helical" evidence="1">
    <location>
        <begin position="85"/>
        <end position="102"/>
    </location>
</feature>
<dbReference type="EMBL" id="CP001848">
    <property type="protein sequence ID" value="ADB16196.1"/>
    <property type="molecule type" value="Genomic_DNA"/>
</dbReference>
<dbReference type="HOGENOM" id="CLU_1925618_0_0_0"/>
<keyword evidence="3" id="KW-1185">Reference proteome</keyword>
<keyword evidence="1" id="KW-0472">Membrane</keyword>
<protein>
    <submittedName>
        <fullName evidence="2">Uncharacterized protein</fullName>
    </submittedName>
</protein>
<reference evidence="2 3" key="1">
    <citation type="journal article" date="2009" name="Stand. Genomic Sci.">
        <title>Complete genome sequence of Pirellula staleyi type strain (ATCC 27377).</title>
        <authorList>
            <person name="Clum A."/>
            <person name="Tindall B.J."/>
            <person name="Sikorski J."/>
            <person name="Ivanova N."/>
            <person name="Mavrommatis K."/>
            <person name="Lucas S."/>
            <person name="Glavina del Rio T."/>
            <person name="Nolan M."/>
            <person name="Chen F."/>
            <person name="Tice H."/>
            <person name="Pitluck S."/>
            <person name="Cheng J.F."/>
            <person name="Chertkov O."/>
            <person name="Brettin T."/>
            <person name="Han C."/>
            <person name="Detter J.C."/>
            <person name="Kuske C."/>
            <person name="Bruce D."/>
            <person name="Goodwin L."/>
            <person name="Ovchinikova G."/>
            <person name="Pati A."/>
            <person name="Mikhailova N."/>
            <person name="Chen A."/>
            <person name="Palaniappan K."/>
            <person name="Land M."/>
            <person name="Hauser L."/>
            <person name="Chang Y.J."/>
            <person name="Jeffries C.D."/>
            <person name="Chain P."/>
            <person name="Rohde M."/>
            <person name="Goker M."/>
            <person name="Bristow J."/>
            <person name="Eisen J.A."/>
            <person name="Markowitz V."/>
            <person name="Hugenholtz P."/>
            <person name="Kyrpides N.C."/>
            <person name="Klenk H.P."/>
            <person name="Lapidus A."/>
        </authorList>
    </citation>
    <scope>NUCLEOTIDE SEQUENCE [LARGE SCALE GENOMIC DNA]</scope>
    <source>
        <strain evidence="3">ATCC 27377 / DSM 6068 / ICPB 4128</strain>
    </source>
</reference>
<dbReference type="STRING" id="530564.Psta_1521"/>
<dbReference type="AlphaFoldDB" id="D2QXL1"/>
<keyword evidence="1" id="KW-1133">Transmembrane helix</keyword>
<name>D2QXL1_PIRSD</name>
<feature type="transmembrane region" description="Helical" evidence="1">
    <location>
        <begin position="22"/>
        <end position="41"/>
    </location>
</feature>
<evidence type="ECO:0000256" key="1">
    <source>
        <dbReference type="SAM" id="Phobius"/>
    </source>
</evidence>